<comment type="caution">
    <text evidence="1">The sequence shown here is derived from an EMBL/GenBank/DDBJ whole genome shotgun (WGS) entry which is preliminary data.</text>
</comment>
<protein>
    <submittedName>
        <fullName evidence="1">Uncharacterized protein</fullName>
    </submittedName>
</protein>
<evidence type="ECO:0000313" key="1">
    <source>
        <dbReference type="EMBL" id="KAH0741097.1"/>
    </source>
</evidence>
<name>A0ABQ7U2F8_SOLTU</name>
<sequence length="105" mass="11647">MMNSAGQMISCKFTGVCQDITWFMSAVYASCNRVIRRELWSELEASRNNWEGPFNVSRFAAARANYHRLSGAGSEFSETINDLELVDPPLFGGPYTWRRGGGGGS</sequence>
<dbReference type="Proteomes" id="UP000826656">
    <property type="component" value="Unassembled WGS sequence"/>
</dbReference>
<dbReference type="EMBL" id="JAIVGD010000026">
    <property type="protein sequence ID" value="KAH0741097.1"/>
    <property type="molecule type" value="Genomic_DNA"/>
</dbReference>
<reference evidence="1 2" key="1">
    <citation type="journal article" date="2021" name="bioRxiv">
        <title>Chromosome-scale and haplotype-resolved genome assembly of a tetraploid potato cultivar.</title>
        <authorList>
            <person name="Sun H."/>
            <person name="Jiao W.-B."/>
            <person name="Krause K."/>
            <person name="Campoy J.A."/>
            <person name="Goel M."/>
            <person name="Folz-Donahue K."/>
            <person name="Kukat C."/>
            <person name="Huettel B."/>
            <person name="Schneeberger K."/>
        </authorList>
    </citation>
    <scope>NUCLEOTIDE SEQUENCE [LARGE SCALE GENOMIC DNA]</scope>
    <source>
        <strain evidence="1">SolTubOtavaFocal</strain>
        <tissue evidence="1">Leaves</tissue>
    </source>
</reference>
<keyword evidence="2" id="KW-1185">Reference proteome</keyword>
<accession>A0ABQ7U2F8</accession>
<proteinExistence type="predicted"/>
<gene>
    <name evidence="1" type="ORF">KY290_034140</name>
</gene>
<evidence type="ECO:0000313" key="2">
    <source>
        <dbReference type="Proteomes" id="UP000826656"/>
    </source>
</evidence>
<organism evidence="1 2">
    <name type="scientific">Solanum tuberosum</name>
    <name type="common">Potato</name>
    <dbReference type="NCBI Taxonomy" id="4113"/>
    <lineage>
        <taxon>Eukaryota</taxon>
        <taxon>Viridiplantae</taxon>
        <taxon>Streptophyta</taxon>
        <taxon>Embryophyta</taxon>
        <taxon>Tracheophyta</taxon>
        <taxon>Spermatophyta</taxon>
        <taxon>Magnoliopsida</taxon>
        <taxon>eudicotyledons</taxon>
        <taxon>Gunneridae</taxon>
        <taxon>Pentapetalae</taxon>
        <taxon>asterids</taxon>
        <taxon>lamiids</taxon>
        <taxon>Solanales</taxon>
        <taxon>Solanaceae</taxon>
        <taxon>Solanoideae</taxon>
        <taxon>Solaneae</taxon>
        <taxon>Solanum</taxon>
    </lineage>
</organism>